<dbReference type="PROSITE" id="PS50885">
    <property type="entry name" value="HAMP"/>
    <property type="match status" value="1"/>
</dbReference>
<dbReference type="InterPro" id="IPR004090">
    <property type="entry name" value="Chemotax_Me-accpt_rcpt"/>
</dbReference>
<dbReference type="PANTHER" id="PTHR32089:SF112">
    <property type="entry name" value="LYSOZYME-LIKE PROTEIN-RELATED"/>
    <property type="match status" value="1"/>
</dbReference>
<keyword evidence="4" id="KW-0472">Membrane</keyword>
<dbReference type="PROSITE" id="PS50111">
    <property type="entry name" value="CHEMOTAXIS_TRANSDUC_2"/>
    <property type="match status" value="1"/>
</dbReference>
<evidence type="ECO:0000259" key="6">
    <source>
        <dbReference type="PROSITE" id="PS50885"/>
    </source>
</evidence>
<dbReference type="GO" id="GO:0016020">
    <property type="term" value="C:membrane"/>
    <property type="evidence" value="ECO:0007669"/>
    <property type="project" value="InterPro"/>
</dbReference>
<evidence type="ECO:0000256" key="1">
    <source>
        <dbReference type="ARBA" id="ARBA00023224"/>
    </source>
</evidence>
<dbReference type="Pfam" id="PF00015">
    <property type="entry name" value="MCPsignal"/>
    <property type="match status" value="1"/>
</dbReference>
<feature type="domain" description="Methyl-accepting transducer" evidence="5">
    <location>
        <begin position="364"/>
        <end position="628"/>
    </location>
</feature>
<evidence type="ECO:0000256" key="2">
    <source>
        <dbReference type="ARBA" id="ARBA00029447"/>
    </source>
</evidence>
<reference evidence="7 8" key="1">
    <citation type="submission" date="2016-10" db="EMBL/GenBank/DDBJ databases">
        <authorList>
            <person name="de Groot N.N."/>
        </authorList>
    </citation>
    <scope>NUCLEOTIDE SEQUENCE [LARGE SCALE GENOMIC DNA]</scope>
    <source>
        <strain evidence="7 8">AR40</strain>
    </source>
</reference>
<evidence type="ECO:0000259" key="5">
    <source>
        <dbReference type="PROSITE" id="PS50111"/>
    </source>
</evidence>
<dbReference type="PANTHER" id="PTHR32089">
    <property type="entry name" value="METHYL-ACCEPTING CHEMOTAXIS PROTEIN MCPB"/>
    <property type="match status" value="1"/>
</dbReference>
<dbReference type="AlphaFoldDB" id="A0A1H9QN55"/>
<name>A0A1H9QN55_BUTFI</name>
<dbReference type="InterPro" id="IPR004089">
    <property type="entry name" value="MCPsignal_dom"/>
</dbReference>
<sequence>MAANTKKAKTGKIRNKLLLCIVPSVAITVTVLIAVTTILSRNAMIKSAKAELNSSITNQSDNIESWLDENLQFFATAKKTIEAANPNDQELQAMLDGWYGFNSNSTNGLYIASASGKTYEASESDLDLSDPTSSTWYKEGLTRVNMAYGSAYKNAEGVNVISASGILDDGGDEIRVISADVTLDKISIIVNSGVKMKNASSFLVDRTDNTILAHRDFSLVSSTLSASSSDKLLAGVAEQLSQGDYSEATIGNYMVDFKEIQGTAWVLVSYIETDVILADVNHIVNLSIAIGILSIIIITAIILLTINKAMKPLAGISKDIVAMSEGDFTIEVEAKSNDEIGLMGDQVNEFVTSMRKMLHSISDESDKLKAQSENSDTVSKNMYSASESQAEAMKQLNETVDQLAAAVNDIASSATTLATVVADTRDNSHKAESSMNETVEISKKGRSDMEQLSSAMSGMSDSNARLMESISRVDTASNEITNIVGLIGEIAEETNLLSLNASIEAARAGEAGKGFAVVATQIAKLAQTSAESATNIGTLINEVHNLIQEVVGQANESAASIEQNSSLIETAVDTFDKIYDNIQESNDLIREMITGVEKVDDVATNVAAISEEQAASADEILATSQNMVEQADNITRSSQDVAANAHELAGTSDTLTSYVQQFKI</sequence>
<accession>A0A1H9QN55</accession>
<dbReference type="eggNOG" id="COG0840">
    <property type="taxonomic scope" value="Bacteria"/>
</dbReference>
<keyword evidence="1 3" id="KW-0807">Transducer</keyword>
<evidence type="ECO:0000313" key="7">
    <source>
        <dbReference type="EMBL" id="SER61635.1"/>
    </source>
</evidence>
<dbReference type="EMBL" id="FOGJ01000008">
    <property type="protein sequence ID" value="SER61635.1"/>
    <property type="molecule type" value="Genomic_DNA"/>
</dbReference>
<dbReference type="GO" id="GO:0004888">
    <property type="term" value="F:transmembrane signaling receptor activity"/>
    <property type="evidence" value="ECO:0007669"/>
    <property type="project" value="InterPro"/>
</dbReference>
<feature type="transmembrane region" description="Helical" evidence="4">
    <location>
        <begin position="283"/>
        <end position="306"/>
    </location>
</feature>
<evidence type="ECO:0000313" key="8">
    <source>
        <dbReference type="Proteomes" id="UP000182584"/>
    </source>
</evidence>
<proteinExistence type="inferred from homology"/>
<dbReference type="RefSeq" id="WP_074755439.1">
    <property type="nucleotide sequence ID" value="NZ_FOGJ01000008.1"/>
</dbReference>
<feature type="transmembrane region" description="Helical" evidence="4">
    <location>
        <begin position="17"/>
        <end position="39"/>
    </location>
</feature>
<dbReference type="Proteomes" id="UP000182584">
    <property type="component" value="Unassembled WGS sequence"/>
</dbReference>
<dbReference type="SMART" id="SM00283">
    <property type="entry name" value="MA"/>
    <property type="match status" value="1"/>
</dbReference>
<evidence type="ECO:0000256" key="3">
    <source>
        <dbReference type="PROSITE-ProRule" id="PRU00284"/>
    </source>
</evidence>
<dbReference type="CDD" id="cd06225">
    <property type="entry name" value="HAMP"/>
    <property type="match status" value="1"/>
</dbReference>
<dbReference type="OrthoDB" id="9760371at2"/>
<feature type="domain" description="HAMP" evidence="6">
    <location>
        <begin position="307"/>
        <end position="359"/>
    </location>
</feature>
<keyword evidence="4" id="KW-1133">Transmembrane helix</keyword>
<dbReference type="InterPro" id="IPR003660">
    <property type="entry name" value="HAMP_dom"/>
</dbReference>
<dbReference type="PRINTS" id="PR00260">
    <property type="entry name" value="CHEMTRNSDUCR"/>
</dbReference>
<comment type="similarity">
    <text evidence="2">Belongs to the methyl-accepting chemotaxis (MCP) protein family.</text>
</comment>
<evidence type="ECO:0000256" key="4">
    <source>
        <dbReference type="SAM" id="Phobius"/>
    </source>
</evidence>
<dbReference type="Pfam" id="PF00672">
    <property type="entry name" value="HAMP"/>
    <property type="match status" value="1"/>
</dbReference>
<dbReference type="GO" id="GO:0006935">
    <property type="term" value="P:chemotaxis"/>
    <property type="evidence" value="ECO:0007669"/>
    <property type="project" value="InterPro"/>
</dbReference>
<dbReference type="Gene3D" id="1.10.287.950">
    <property type="entry name" value="Methyl-accepting chemotaxis protein"/>
    <property type="match status" value="1"/>
</dbReference>
<organism evidence="7 8">
    <name type="scientific">Butyrivibrio fibrisolvens</name>
    <dbReference type="NCBI Taxonomy" id="831"/>
    <lineage>
        <taxon>Bacteria</taxon>
        <taxon>Bacillati</taxon>
        <taxon>Bacillota</taxon>
        <taxon>Clostridia</taxon>
        <taxon>Lachnospirales</taxon>
        <taxon>Lachnospiraceae</taxon>
        <taxon>Butyrivibrio</taxon>
    </lineage>
</organism>
<gene>
    <name evidence="7" type="ORF">SAMN04487884_10856</name>
</gene>
<dbReference type="Gene3D" id="3.30.450.20">
    <property type="entry name" value="PAS domain"/>
    <property type="match status" value="2"/>
</dbReference>
<keyword evidence="4" id="KW-0812">Transmembrane</keyword>
<protein>
    <submittedName>
        <fullName evidence="7">Methyl-accepting chemotaxis protein</fullName>
    </submittedName>
</protein>
<dbReference type="GO" id="GO:0007165">
    <property type="term" value="P:signal transduction"/>
    <property type="evidence" value="ECO:0007669"/>
    <property type="project" value="UniProtKB-KW"/>
</dbReference>
<dbReference type="SUPFAM" id="SSF58104">
    <property type="entry name" value="Methyl-accepting chemotaxis protein (MCP) signaling domain"/>
    <property type="match status" value="1"/>
</dbReference>
<dbReference type="SMART" id="SM00304">
    <property type="entry name" value="HAMP"/>
    <property type="match status" value="2"/>
</dbReference>